<evidence type="ECO:0000256" key="5">
    <source>
        <dbReference type="ARBA" id="ARBA00022741"/>
    </source>
</evidence>
<dbReference type="HAMAP" id="MF_02075">
    <property type="entry name" value="Asp_tRNA_synth_type2"/>
    <property type="match status" value="1"/>
</dbReference>
<comment type="similarity">
    <text evidence="2 9">Belongs to the class-II aminoacyl-tRNA synthetase family. Type 2 subfamily.</text>
</comment>
<dbReference type="SUPFAM" id="SSF55681">
    <property type="entry name" value="Class II aaRS and biotin synthetases"/>
    <property type="match status" value="1"/>
</dbReference>
<evidence type="ECO:0000259" key="10">
    <source>
        <dbReference type="PROSITE" id="PS50862"/>
    </source>
</evidence>
<dbReference type="InterPro" id="IPR004364">
    <property type="entry name" value="Aa-tRNA-synt_II"/>
</dbReference>
<evidence type="ECO:0000256" key="2">
    <source>
        <dbReference type="ARBA" id="ARBA00005312"/>
    </source>
</evidence>
<dbReference type="NCBIfam" id="TIGR00458">
    <property type="entry name" value="aspS_nondisc"/>
    <property type="match status" value="1"/>
</dbReference>
<keyword evidence="7 9" id="KW-0648">Protein biosynthesis</keyword>
<comment type="caution">
    <text evidence="11">The sequence shown here is derived from an EMBL/GenBank/DDBJ whole genome shotgun (WGS) entry which is preliminary data.</text>
</comment>
<dbReference type="PANTHER" id="PTHR43450:SF1">
    <property type="entry name" value="ASPARTATE--TRNA LIGASE, CYTOPLASMIC"/>
    <property type="match status" value="1"/>
</dbReference>
<dbReference type="InterPro" id="IPR012340">
    <property type="entry name" value="NA-bd_OB-fold"/>
</dbReference>
<dbReference type="GO" id="GO:0004815">
    <property type="term" value="F:aspartate-tRNA ligase activity"/>
    <property type="evidence" value="ECO:0007669"/>
    <property type="project" value="UniProtKB-UniRule"/>
</dbReference>
<dbReference type="GO" id="GO:0003723">
    <property type="term" value="F:RNA binding"/>
    <property type="evidence" value="ECO:0007669"/>
    <property type="project" value="TreeGrafter"/>
</dbReference>
<evidence type="ECO:0000256" key="7">
    <source>
        <dbReference type="ARBA" id="ARBA00022917"/>
    </source>
</evidence>
<dbReference type="PRINTS" id="PR01042">
    <property type="entry name" value="TRNASYNTHASP"/>
</dbReference>
<dbReference type="EMBL" id="PHAH01000005">
    <property type="protein sequence ID" value="PKM89112.1"/>
    <property type="molecule type" value="Genomic_DNA"/>
</dbReference>
<feature type="binding site" evidence="9">
    <location>
        <position position="360"/>
    </location>
    <ligand>
        <name>L-aspartate</name>
        <dbReference type="ChEBI" id="CHEBI:29991"/>
    </ligand>
</feature>
<comment type="subunit">
    <text evidence="9">Homodimer.</text>
</comment>
<protein>
    <recommendedName>
        <fullName evidence="9">Aspartate--tRNA ligase</fullName>
        <ecNumber evidence="9">6.1.1.12</ecNumber>
    </recommendedName>
    <alternativeName>
        <fullName evidence="9">Aspartyl-tRNA synthetase</fullName>
        <shortName evidence="9">AspRS</shortName>
    </alternativeName>
</protein>
<dbReference type="Gene3D" id="3.30.930.10">
    <property type="entry name" value="Bira Bifunctional Protein, Domain 2"/>
    <property type="match status" value="1"/>
</dbReference>
<dbReference type="Gene3D" id="2.40.50.140">
    <property type="entry name" value="Nucleic acid-binding proteins"/>
    <property type="match status" value="1"/>
</dbReference>
<dbReference type="Pfam" id="PF01336">
    <property type="entry name" value="tRNA_anti-codon"/>
    <property type="match status" value="1"/>
</dbReference>
<dbReference type="GO" id="GO:0005524">
    <property type="term" value="F:ATP binding"/>
    <property type="evidence" value="ECO:0007669"/>
    <property type="project" value="UniProtKB-UniRule"/>
</dbReference>
<organism evidence="11 12">
    <name type="scientific">Candidatus Falkowbacteria bacterium HGW-Falkowbacteria-2</name>
    <dbReference type="NCBI Taxonomy" id="2013769"/>
    <lineage>
        <taxon>Bacteria</taxon>
        <taxon>Candidatus Falkowiibacteriota</taxon>
    </lineage>
</organism>
<sequence>MSRVSIAAAKAQKSGVVEIAGFVQNLRLMKGLAFIDLRDISGNMQLVVEEKIGDSFKAAETLTLESVIRVTGELKEKPAKKNDPNPVADYELLLSSLEILSLADAALPIPVMNKIDNEANLENRLDWRWLDLRRPEHRIIFQVWTKLEEGFREQLLKEEFMQIYTPSLMNTASETGSEVFEVKYFDRKAYLSQSPQFFKQMAIAAGFEKVFISGPVFRAEASYTSRHVTEFTGWDFEFAYIDSHHDIMAQEERALAAGFAKLEGMGLDVEIPSLPFPKMTLAEAKEKLKAAGIKSEKDHDLSPEEEREICRLVKEEQNHDFVFITDYPIVARPFYHMRHENNPGLTKSFDLLYRGVEVTTGAQREHRLDILKAQAVEKEMNLEELEDYFNFFRFGCPPHGGVGIGPARLVMKIVNADNVKEVCFLPRDVKRLRP</sequence>
<dbReference type="GO" id="GO:0005829">
    <property type="term" value="C:cytosol"/>
    <property type="evidence" value="ECO:0007669"/>
    <property type="project" value="TreeGrafter"/>
</dbReference>
<comment type="subcellular location">
    <subcellularLocation>
        <location evidence="1 9">Cytoplasm</location>
    </subcellularLocation>
</comment>
<feature type="binding site" evidence="9">
    <location>
        <begin position="405"/>
        <end position="408"/>
    </location>
    <ligand>
        <name>ATP</name>
        <dbReference type="ChEBI" id="CHEBI:30616"/>
    </ligand>
</feature>
<dbReference type="InterPro" id="IPR004365">
    <property type="entry name" value="NA-bd_OB_tRNA"/>
</dbReference>
<dbReference type="SUPFAM" id="SSF50249">
    <property type="entry name" value="Nucleic acid-binding proteins"/>
    <property type="match status" value="1"/>
</dbReference>
<dbReference type="GO" id="GO:0006422">
    <property type="term" value="P:aspartyl-tRNA aminoacylation"/>
    <property type="evidence" value="ECO:0007669"/>
    <property type="project" value="UniProtKB-UniRule"/>
</dbReference>
<reference evidence="11 12" key="1">
    <citation type="journal article" date="2017" name="ISME J.">
        <title>Potential for microbial H2 and metal transformations associated with novel bacteria and archaea in deep terrestrial subsurface sediments.</title>
        <authorList>
            <person name="Hernsdorf A.W."/>
            <person name="Amano Y."/>
            <person name="Miyakawa K."/>
            <person name="Ise K."/>
            <person name="Suzuki Y."/>
            <person name="Anantharaman K."/>
            <person name="Probst A."/>
            <person name="Burstein D."/>
            <person name="Thomas B.C."/>
            <person name="Banfield J.F."/>
        </authorList>
    </citation>
    <scope>NUCLEOTIDE SEQUENCE [LARGE SCALE GENOMIC DNA]</scope>
    <source>
        <strain evidence="11">HGW-Falkowbacteria-2</strain>
    </source>
</reference>
<feature type="binding site" evidence="9">
    <location>
        <begin position="218"/>
        <end position="220"/>
    </location>
    <ligand>
        <name>ATP</name>
        <dbReference type="ChEBI" id="CHEBI:30616"/>
    </ligand>
</feature>
<comment type="catalytic activity">
    <reaction evidence="9">
        <text>tRNA(Asp) + L-aspartate + ATP = L-aspartyl-tRNA(Asp) + AMP + diphosphate</text>
        <dbReference type="Rhea" id="RHEA:19649"/>
        <dbReference type="Rhea" id="RHEA-COMP:9660"/>
        <dbReference type="Rhea" id="RHEA-COMP:9678"/>
        <dbReference type="ChEBI" id="CHEBI:29991"/>
        <dbReference type="ChEBI" id="CHEBI:30616"/>
        <dbReference type="ChEBI" id="CHEBI:33019"/>
        <dbReference type="ChEBI" id="CHEBI:78442"/>
        <dbReference type="ChEBI" id="CHEBI:78516"/>
        <dbReference type="ChEBI" id="CHEBI:456215"/>
        <dbReference type="EC" id="6.1.1.12"/>
    </reaction>
</comment>
<gene>
    <name evidence="9" type="primary">aspS</name>
    <name evidence="11" type="ORF">CVU83_00625</name>
</gene>
<evidence type="ECO:0000313" key="12">
    <source>
        <dbReference type="Proteomes" id="UP000233325"/>
    </source>
</evidence>
<dbReference type="Proteomes" id="UP000233325">
    <property type="component" value="Unassembled WGS sequence"/>
</dbReference>
<keyword evidence="4 9" id="KW-0436">Ligase</keyword>
<feature type="binding site" evidence="9">
    <location>
        <position position="364"/>
    </location>
    <ligand>
        <name>L-aspartate</name>
        <dbReference type="ChEBI" id="CHEBI:29991"/>
    </ligand>
</feature>
<dbReference type="Pfam" id="PF00152">
    <property type="entry name" value="tRNA-synt_2"/>
    <property type="match status" value="1"/>
</dbReference>
<comment type="caution">
    <text evidence="9">Lacks conserved residue(s) required for the propagation of feature annotation.</text>
</comment>
<dbReference type="NCBIfam" id="NF003483">
    <property type="entry name" value="PRK05159.1"/>
    <property type="match status" value="1"/>
</dbReference>
<keyword evidence="3 9" id="KW-0963">Cytoplasm</keyword>
<feature type="binding site" evidence="9">
    <location>
        <position position="357"/>
    </location>
    <ligand>
        <name>ATP</name>
        <dbReference type="ChEBI" id="CHEBI:30616"/>
    </ligand>
</feature>
<feature type="region of interest" description="Aspartate" evidence="9">
    <location>
        <begin position="196"/>
        <end position="199"/>
    </location>
</feature>
<dbReference type="InterPro" id="IPR002312">
    <property type="entry name" value="Asp/Asn-tRNA-synth_IIb"/>
</dbReference>
<keyword evidence="8 9" id="KW-0030">Aminoacyl-tRNA synthetase</keyword>
<accession>A0A2N2E359</accession>
<name>A0A2N2E359_9BACT</name>
<evidence type="ECO:0000256" key="1">
    <source>
        <dbReference type="ARBA" id="ARBA00004496"/>
    </source>
</evidence>
<proteinExistence type="inferred from homology"/>
<keyword evidence="6 9" id="KW-0067">ATP-binding</keyword>
<evidence type="ECO:0000313" key="11">
    <source>
        <dbReference type="EMBL" id="PKM89112.1"/>
    </source>
</evidence>
<evidence type="ECO:0000256" key="6">
    <source>
        <dbReference type="ARBA" id="ARBA00022840"/>
    </source>
</evidence>
<dbReference type="InterPro" id="IPR004523">
    <property type="entry name" value="Asp-tRNA_synthase_2"/>
</dbReference>
<keyword evidence="5 9" id="KW-0547">Nucleotide-binding</keyword>
<feature type="binding site" evidence="9">
    <location>
        <position position="174"/>
    </location>
    <ligand>
        <name>L-aspartate</name>
        <dbReference type="ChEBI" id="CHEBI:29991"/>
    </ligand>
</feature>
<feature type="domain" description="Aminoacyl-transfer RNA synthetases class-II family profile" evidence="10">
    <location>
        <begin position="141"/>
        <end position="434"/>
    </location>
</feature>
<evidence type="ECO:0000256" key="4">
    <source>
        <dbReference type="ARBA" id="ARBA00022598"/>
    </source>
</evidence>
<dbReference type="InterPro" id="IPR045864">
    <property type="entry name" value="aa-tRNA-synth_II/BPL/LPL"/>
</dbReference>
<dbReference type="InterPro" id="IPR006195">
    <property type="entry name" value="aa-tRNA-synth_II"/>
</dbReference>
<dbReference type="EC" id="6.1.1.12" evidence="9"/>
<feature type="binding site" evidence="9">
    <location>
        <begin position="226"/>
        <end position="228"/>
    </location>
    <ligand>
        <name>ATP</name>
        <dbReference type="ChEBI" id="CHEBI:30616"/>
    </ligand>
</feature>
<evidence type="ECO:0000256" key="9">
    <source>
        <dbReference type="HAMAP-Rule" id="MF_02075"/>
    </source>
</evidence>
<comment type="function">
    <text evidence="9">Catalyzes the attachment of L-aspartate to tRNA(Asp) in a two-step reaction: L-aspartate is first activated by ATP to form Asp-AMP and then transferred to the acceptor end of tRNA(Asp).</text>
</comment>
<evidence type="ECO:0000256" key="8">
    <source>
        <dbReference type="ARBA" id="ARBA00023146"/>
    </source>
</evidence>
<evidence type="ECO:0000256" key="3">
    <source>
        <dbReference type="ARBA" id="ARBA00022490"/>
    </source>
</evidence>
<dbReference type="PROSITE" id="PS50862">
    <property type="entry name" value="AA_TRNA_LIGASE_II"/>
    <property type="match status" value="1"/>
</dbReference>
<dbReference type="PANTHER" id="PTHR43450">
    <property type="entry name" value="ASPARTYL-TRNA SYNTHETASE"/>
    <property type="match status" value="1"/>
</dbReference>
<feature type="binding site" evidence="9">
    <location>
        <position position="218"/>
    </location>
    <ligand>
        <name>L-aspartate</name>
        <dbReference type="ChEBI" id="CHEBI:29991"/>
    </ligand>
</feature>
<dbReference type="AlphaFoldDB" id="A0A2N2E359"/>
<dbReference type="GO" id="GO:0017101">
    <property type="term" value="C:aminoacyl-tRNA synthetase multienzyme complex"/>
    <property type="evidence" value="ECO:0007669"/>
    <property type="project" value="TreeGrafter"/>
</dbReference>